<comment type="caution">
    <text evidence="1">The sequence shown here is derived from an EMBL/GenBank/DDBJ whole genome shotgun (WGS) entry which is preliminary data.</text>
</comment>
<protein>
    <submittedName>
        <fullName evidence="1">Uncharacterized protein</fullName>
    </submittedName>
</protein>
<evidence type="ECO:0000313" key="2">
    <source>
        <dbReference type="Proteomes" id="UP000180194"/>
    </source>
</evidence>
<dbReference type="EMBL" id="MBRJ01000039">
    <property type="protein sequence ID" value="OHX45024.1"/>
    <property type="molecule type" value="Genomic_DNA"/>
</dbReference>
<sequence>MRDTITSNQLCDMTMDLLVKRLSEESPHFSNPEFGYGKIEIVYAFNSVPRLIDSYSIINDCEGEILISFPSKKYDALLLKNNIRMLYNIVQKYLSTREIPQGKLTIEFSKGIIINCYVNNEGTYKDIERTGKPKLELDDILFGDDDE</sequence>
<gene>
    <name evidence="1" type="ORF">BBV17_24170</name>
</gene>
<evidence type="ECO:0000313" key="1">
    <source>
        <dbReference type="EMBL" id="OHX45024.1"/>
    </source>
</evidence>
<dbReference type="RefSeq" id="WP_009335671.1">
    <property type="nucleotide sequence ID" value="NZ_MBRJ01000039.1"/>
</dbReference>
<keyword evidence="2" id="KW-1185">Reference proteome</keyword>
<dbReference type="Proteomes" id="UP000180194">
    <property type="component" value="Unassembled WGS sequence"/>
</dbReference>
<organism evidence="1 2">
    <name type="scientific">Cytobacillus oceanisediminis</name>
    <dbReference type="NCBI Taxonomy" id="665099"/>
    <lineage>
        <taxon>Bacteria</taxon>
        <taxon>Bacillati</taxon>
        <taxon>Bacillota</taxon>
        <taxon>Bacilli</taxon>
        <taxon>Bacillales</taxon>
        <taxon>Bacillaceae</taxon>
        <taxon>Cytobacillus</taxon>
    </lineage>
</organism>
<accession>A0ABX3CNS9</accession>
<reference evidence="1 2" key="1">
    <citation type="submission" date="2016-07" db="EMBL/GenBank/DDBJ databases">
        <title>Bacillus oceanisediminis whole genome.</title>
        <authorList>
            <person name="Pal Y."/>
            <person name="Verma A."/>
            <person name="Mual P."/>
            <person name="Srinivasan K."/>
        </authorList>
    </citation>
    <scope>NUCLEOTIDE SEQUENCE [LARGE SCALE GENOMIC DNA]</scope>
    <source>
        <strain evidence="1 2">Bhandara28</strain>
    </source>
</reference>
<proteinExistence type="predicted"/>
<name>A0ABX3CNS9_9BACI</name>